<dbReference type="EMBL" id="BAAAHK010000003">
    <property type="protein sequence ID" value="GAA0931915.1"/>
    <property type="molecule type" value="Genomic_DNA"/>
</dbReference>
<evidence type="ECO:0000256" key="1">
    <source>
        <dbReference type="SAM" id="MobiDB-lite"/>
    </source>
</evidence>
<evidence type="ECO:0000313" key="2">
    <source>
        <dbReference type="EMBL" id="GAA0931915.1"/>
    </source>
</evidence>
<organism evidence="2 3">
    <name type="scientific">Kribbella koreensis</name>
    <dbReference type="NCBI Taxonomy" id="57909"/>
    <lineage>
        <taxon>Bacteria</taxon>
        <taxon>Bacillati</taxon>
        <taxon>Actinomycetota</taxon>
        <taxon>Actinomycetes</taxon>
        <taxon>Propionibacteriales</taxon>
        <taxon>Kribbellaceae</taxon>
        <taxon>Kribbella</taxon>
    </lineage>
</organism>
<dbReference type="RefSeq" id="WP_343966437.1">
    <property type="nucleotide sequence ID" value="NZ_BAAAHK010000003.1"/>
</dbReference>
<feature type="compositionally biased region" description="Low complexity" evidence="1">
    <location>
        <begin position="48"/>
        <end position="57"/>
    </location>
</feature>
<reference evidence="2 3" key="1">
    <citation type="journal article" date="2019" name="Int. J. Syst. Evol. Microbiol.">
        <title>The Global Catalogue of Microorganisms (GCM) 10K type strain sequencing project: providing services to taxonomists for standard genome sequencing and annotation.</title>
        <authorList>
            <consortium name="The Broad Institute Genomics Platform"/>
            <consortium name="The Broad Institute Genome Sequencing Center for Infectious Disease"/>
            <person name="Wu L."/>
            <person name="Ma J."/>
        </authorList>
    </citation>
    <scope>NUCLEOTIDE SEQUENCE [LARGE SCALE GENOMIC DNA]</scope>
    <source>
        <strain evidence="2 3">JCM 10977</strain>
    </source>
</reference>
<protein>
    <submittedName>
        <fullName evidence="2">DUF429 domain-containing protein</fullName>
    </submittedName>
</protein>
<proteinExistence type="predicted"/>
<evidence type="ECO:0000313" key="3">
    <source>
        <dbReference type="Proteomes" id="UP001500542"/>
    </source>
</evidence>
<accession>A0ABN1PS39</accession>
<keyword evidence="3" id="KW-1185">Reference proteome</keyword>
<name>A0ABN1PS39_9ACTN</name>
<feature type="region of interest" description="Disordered" evidence="1">
    <location>
        <begin position="39"/>
        <end position="58"/>
    </location>
</feature>
<comment type="caution">
    <text evidence="2">The sequence shown here is derived from an EMBL/GenBank/DDBJ whole genome shotgun (WGS) entry which is preliminary data.</text>
</comment>
<gene>
    <name evidence="2" type="ORF">GCM10009554_16100</name>
</gene>
<dbReference type="Pfam" id="PF04250">
    <property type="entry name" value="DUF429"/>
    <property type="match status" value="1"/>
</dbReference>
<dbReference type="InterPro" id="IPR007362">
    <property type="entry name" value="DUF429"/>
</dbReference>
<dbReference type="Proteomes" id="UP001500542">
    <property type="component" value="Unassembled WGS sequence"/>
</dbReference>
<sequence>MTRVLGVDACKAGWVGVLRTDGQTTALVASTIAELVKQAEQPQPPAPNATQPLATAAGRQPPEPIAVIAIDMPIGLPDTAPRQADLLARAAIGRLSSSVFTTPVRAALQAPTHGEAVLINRELTGQGLSIQAYGLRAKLFEVDEWIRRATTRVVEVHPEVSFAYLAGAPLTVRKSTWSGAERRRALLADAGIQLSGDLGLAGHAVGVDDVLDAGAAAWSALRVAEGNAISLPNPPQTFTDGWPAAIWV</sequence>